<dbReference type="GO" id="GO:0015074">
    <property type="term" value="P:DNA integration"/>
    <property type="evidence" value="ECO:0007669"/>
    <property type="project" value="InterPro"/>
</dbReference>
<dbReference type="EMBL" id="CAJPWZ010003093">
    <property type="protein sequence ID" value="CAG2251559.1"/>
    <property type="molecule type" value="Genomic_DNA"/>
</dbReference>
<feature type="compositionally biased region" description="Polar residues" evidence="4">
    <location>
        <begin position="424"/>
        <end position="434"/>
    </location>
</feature>
<dbReference type="PANTHER" id="PTHR23080:SF133">
    <property type="entry name" value="SI:CH211-262I1.5-RELATED"/>
    <property type="match status" value="1"/>
</dbReference>
<gene>
    <name evidence="7" type="ORF">MEDL_63201</name>
</gene>
<evidence type="ECO:0000256" key="1">
    <source>
        <dbReference type="ARBA" id="ARBA00001968"/>
    </source>
</evidence>
<organism evidence="7 8">
    <name type="scientific">Mytilus edulis</name>
    <name type="common">Blue mussel</name>
    <dbReference type="NCBI Taxonomy" id="6550"/>
    <lineage>
        <taxon>Eukaryota</taxon>
        <taxon>Metazoa</taxon>
        <taxon>Spiralia</taxon>
        <taxon>Lophotrochozoa</taxon>
        <taxon>Mollusca</taxon>
        <taxon>Bivalvia</taxon>
        <taxon>Autobranchia</taxon>
        <taxon>Pteriomorphia</taxon>
        <taxon>Mytilida</taxon>
        <taxon>Mytiloidea</taxon>
        <taxon>Mytilidae</taxon>
        <taxon>Mytilinae</taxon>
        <taxon>Mytilus</taxon>
    </lineage>
</organism>
<dbReference type="AlphaFoldDB" id="A0A8S3VCY0"/>
<evidence type="ECO:0000313" key="8">
    <source>
        <dbReference type="Proteomes" id="UP000683360"/>
    </source>
</evidence>
<evidence type="ECO:0000259" key="5">
    <source>
        <dbReference type="Pfam" id="PF13359"/>
    </source>
</evidence>
<dbReference type="GO" id="GO:0046872">
    <property type="term" value="F:metal ion binding"/>
    <property type="evidence" value="ECO:0007669"/>
    <property type="project" value="UniProtKB-KW"/>
</dbReference>
<evidence type="ECO:0000256" key="4">
    <source>
        <dbReference type="SAM" id="MobiDB-lite"/>
    </source>
</evidence>
<evidence type="ECO:0008006" key="9">
    <source>
        <dbReference type="Google" id="ProtNLM"/>
    </source>
</evidence>
<dbReference type="Gene3D" id="1.10.443.10">
    <property type="entry name" value="Intergrase catalytic core"/>
    <property type="match status" value="1"/>
</dbReference>
<dbReference type="InterPro" id="IPR027806">
    <property type="entry name" value="HARBI1_dom"/>
</dbReference>
<evidence type="ECO:0000256" key="2">
    <source>
        <dbReference type="ARBA" id="ARBA00022723"/>
    </source>
</evidence>
<protein>
    <recommendedName>
        <fullName evidence="9">Tyr recombinase domain-containing protein</fullName>
    </recommendedName>
</protein>
<dbReference type="GO" id="GO:0006310">
    <property type="term" value="P:DNA recombination"/>
    <property type="evidence" value="ECO:0007669"/>
    <property type="project" value="UniProtKB-KW"/>
</dbReference>
<feature type="region of interest" description="Disordered" evidence="4">
    <location>
        <begin position="415"/>
        <end position="490"/>
    </location>
</feature>
<dbReference type="InterPro" id="IPR027805">
    <property type="entry name" value="Transposase_HTH_dom"/>
</dbReference>
<dbReference type="InterPro" id="IPR013762">
    <property type="entry name" value="Integrase-like_cat_sf"/>
</dbReference>
<dbReference type="Pfam" id="PF13613">
    <property type="entry name" value="HTH_Tnp_4"/>
    <property type="match status" value="1"/>
</dbReference>
<sequence length="490" mass="54894">MLRASNLVSRSSTSFNSREQLIRDNVVVGEKGILLLLKWSKTRQNHDYTHQVSLCYSVEPSICPARAYKHLVSLIPGEKNAPVFALPVHGKLLPLSRSVLLNRFRELIVLVGLDPSVYSFHSLRHGGATLATKAGIPEILLKHHGDWRSDCFQTYIKQLVSRRKAEVGIGRRGVLKFGNIKNAELIEELECRNVNTDNMDRNTLKDELTELMHGVTRPPALLMKDPRISTKNLNLNSYTGFVSMTMFTTFFNFIKPAANSMTSYYYKSVDNVNLTIGRQRNMLLIDELFMFLCRLKCGLLTQDLAVRFNCHISTVSRKIITWSNVLYFVLGSFNIWPNKYNIEAKMPAVFRMLYPSTRVVIDCTEIKAERPASLALGSKCYSSYKSSHTCKGLVDIASNGALTLVSSLYTGLMSDDTPGDKTQMDNIGGNTQDNSDYKTQDTPGDNTQMDNTGDNTQMENTGDNSQDTLGDNTQMENTGDNTQDTLGDNT</sequence>
<feature type="domain" description="DDE Tnp4" evidence="5">
    <location>
        <begin position="361"/>
        <end position="416"/>
    </location>
</feature>
<feature type="domain" description="Transposase Helix-turn-helix" evidence="6">
    <location>
        <begin position="285"/>
        <end position="330"/>
    </location>
</feature>
<keyword evidence="3" id="KW-0233">DNA recombination</keyword>
<dbReference type="SUPFAM" id="SSF56349">
    <property type="entry name" value="DNA breaking-rejoining enzymes"/>
    <property type="match status" value="1"/>
</dbReference>
<dbReference type="Pfam" id="PF13359">
    <property type="entry name" value="DDE_Tnp_4"/>
    <property type="match status" value="1"/>
</dbReference>
<comment type="cofactor">
    <cofactor evidence="1">
        <name>a divalent metal cation</name>
        <dbReference type="ChEBI" id="CHEBI:60240"/>
    </cofactor>
</comment>
<evidence type="ECO:0000259" key="6">
    <source>
        <dbReference type="Pfam" id="PF13613"/>
    </source>
</evidence>
<keyword evidence="8" id="KW-1185">Reference proteome</keyword>
<name>A0A8S3VCY0_MYTED</name>
<keyword evidence="2" id="KW-0479">Metal-binding</keyword>
<comment type="caution">
    <text evidence="7">The sequence shown here is derived from an EMBL/GenBank/DDBJ whole genome shotgun (WGS) entry which is preliminary data.</text>
</comment>
<accession>A0A8S3VCY0</accession>
<evidence type="ECO:0000313" key="7">
    <source>
        <dbReference type="EMBL" id="CAG2251559.1"/>
    </source>
</evidence>
<reference evidence="7" key="1">
    <citation type="submission" date="2021-03" db="EMBL/GenBank/DDBJ databases">
        <authorList>
            <person name="Bekaert M."/>
        </authorList>
    </citation>
    <scope>NUCLEOTIDE SEQUENCE</scope>
</reference>
<feature type="compositionally biased region" description="Polar residues" evidence="4">
    <location>
        <begin position="440"/>
        <end position="490"/>
    </location>
</feature>
<dbReference type="Proteomes" id="UP000683360">
    <property type="component" value="Unassembled WGS sequence"/>
</dbReference>
<evidence type="ECO:0000256" key="3">
    <source>
        <dbReference type="ARBA" id="ARBA00023172"/>
    </source>
</evidence>
<dbReference type="GO" id="GO:0003677">
    <property type="term" value="F:DNA binding"/>
    <property type="evidence" value="ECO:0007669"/>
    <property type="project" value="InterPro"/>
</dbReference>
<proteinExistence type="predicted"/>
<dbReference type="OrthoDB" id="6087056at2759"/>
<dbReference type="PANTHER" id="PTHR23080">
    <property type="entry name" value="THAP DOMAIN PROTEIN"/>
    <property type="match status" value="1"/>
</dbReference>
<dbReference type="InterPro" id="IPR011010">
    <property type="entry name" value="DNA_brk_join_enz"/>
</dbReference>